<evidence type="ECO:0000313" key="3">
    <source>
        <dbReference type="Proteomes" id="UP000309848"/>
    </source>
</evidence>
<accession>A0A4S1WUH9</accession>
<keyword evidence="2" id="KW-0067">ATP-binding</keyword>
<dbReference type="Pfam" id="PF20703">
    <property type="entry name" value="nSTAND1"/>
    <property type="match status" value="1"/>
</dbReference>
<comment type="caution">
    <text evidence="2">The sequence shown here is derived from an EMBL/GenBank/DDBJ whole genome shotgun (WGS) entry which is preliminary data.</text>
</comment>
<protein>
    <submittedName>
        <fullName evidence="2">ATP-binding protein</fullName>
    </submittedName>
</protein>
<dbReference type="InterPro" id="IPR027417">
    <property type="entry name" value="P-loop_NTPase"/>
</dbReference>
<dbReference type="InterPro" id="IPR003593">
    <property type="entry name" value="AAA+_ATPase"/>
</dbReference>
<dbReference type="PANTHER" id="PTHR34301">
    <property type="entry name" value="DNA-BINDING PROTEIN-RELATED"/>
    <property type="match status" value="1"/>
</dbReference>
<dbReference type="RefSeq" id="WP_135983027.1">
    <property type="nucleotide sequence ID" value="NZ_JAASQM010000001.1"/>
</dbReference>
<dbReference type="InterPro" id="IPR049052">
    <property type="entry name" value="nSTAND1"/>
</dbReference>
<keyword evidence="3" id="KW-1185">Reference proteome</keyword>
<dbReference type="SMART" id="SM00382">
    <property type="entry name" value="AAA"/>
    <property type="match status" value="1"/>
</dbReference>
<proteinExistence type="predicted"/>
<dbReference type="GO" id="GO:0005524">
    <property type="term" value="F:ATP binding"/>
    <property type="evidence" value="ECO:0007669"/>
    <property type="project" value="UniProtKB-KW"/>
</dbReference>
<evidence type="ECO:0000259" key="1">
    <source>
        <dbReference type="SMART" id="SM00382"/>
    </source>
</evidence>
<dbReference type="PANTHER" id="PTHR34301:SF8">
    <property type="entry name" value="ATPASE DOMAIN-CONTAINING PROTEIN"/>
    <property type="match status" value="1"/>
</dbReference>
<sequence>MGWTERLQHWLQSLFSGEPGGRRIPERLEYAAPAEDETPVMPISGGRGAGGQPAIAFRRNAVFAAFNTAVPVSDRHGLAGRKKELARLIDAVVKQRKHALIYGARGSGKTSLARVFGDLADEAGCVALYGSASEGADVDGLFRPFLDELPLQRGIAASIPADKPLGIQQIANLFVQGVNQRTLLIVDEFDRVAAERTRHEVASLLKLLTDMHSTVQIVLVGIAGNVDGLLAAHPSLRRHLAAQPVAPIERDELAGLLRLCAQQAGLSFEEEAVQTIVSAAIGSPYHARLFGMHAALNAEAAGRDRIVLADAQKGLAEALAEWSDLTPDMCRVFERALAQAGSLRGMIALAGVLAAHAPILTFERLTAAGTDLFGEELGGATAVDRTIGLIAPALTEDGMPGELQFADSLSPQFLVLMANGAARTRDAASVARDTLDARELLQGVGL</sequence>
<organism evidence="2 3">
    <name type="scientific">Sphingomonas naasensis</name>
    <dbReference type="NCBI Taxonomy" id="1344951"/>
    <lineage>
        <taxon>Bacteria</taxon>
        <taxon>Pseudomonadati</taxon>
        <taxon>Pseudomonadota</taxon>
        <taxon>Alphaproteobacteria</taxon>
        <taxon>Sphingomonadales</taxon>
        <taxon>Sphingomonadaceae</taxon>
        <taxon>Sphingomonas</taxon>
    </lineage>
</organism>
<name>A0A4S1WUH9_9SPHN</name>
<dbReference type="AlphaFoldDB" id="A0A4S1WUH9"/>
<evidence type="ECO:0000313" key="2">
    <source>
        <dbReference type="EMBL" id="TGX46415.1"/>
    </source>
</evidence>
<gene>
    <name evidence="2" type="ORF">E5A74_04500</name>
</gene>
<reference evidence="2 3" key="1">
    <citation type="submission" date="2019-04" db="EMBL/GenBank/DDBJ databases">
        <title>Sphingomonas psychrotolerans sp. nov., isolated from soil in the Tianshan Mountains, Xinjiang, China.</title>
        <authorList>
            <person name="Luo Y."/>
            <person name="Sheng H."/>
        </authorList>
    </citation>
    <scope>NUCLEOTIDE SEQUENCE [LARGE SCALE GENOMIC DNA]</scope>
    <source>
        <strain evidence="2 3">KIS18-15</strain>
    </source>
</reference>
<dbReference type="OrthoDB" id="7209686at2"/>
<feature type="domain" description="AAA+ ATPase" evidence="1">
    <location>
        <begin position="95"/>
        <end position="246"/>
    </location>
</feature>
<dbReference type="Proteomes" id="UP000309848">
    <property type="component" value="Unassembled WGS sequence"/>
</dbReference>
<dbReference type="Gene3D" id="3.40.50.300">
    <property type="entry name" value="P-loop containing nucleotide triphosphate hydrolases"/>
    <property type="match status" value="1"/>
</dbReference>
<dbReference type="SUPFAM" id="SSF52540">
    <property type="entry name" value="P-loop containing nucleoside triphosphate hydrolases"/>
    <property type="match status" value="1"/>
</dbReference>
<keyword evidence="2" id="KW-0547">Nucleotide-binding</keyword>
<dbReference type="EMBL" id="SRXU01000001">
    <property type="protein sequence ID" value="TGX46415.1"/>
    <property type="molecule type" value="Genomic_DNA"/>
</dbReference>